<comment type="caution">
    <text evidence="9">The sequence shown here is derived from an EMBL/GenBank/DDBJ whole genome shotgun (WGS) entry which is preliminary data.</text>
</comment>
<keyword evidence="3 5" id="KW-0378">Hydrolase</keyword>
<comment type="similarity">
    <text evidence="1 5">Belongs to the peptidase S8 family.</text>
</comment>
<accession>A0ABP1S6V8</accession>
<reference evidence="9 10" key="1">
    <citation type="submission" date="2024-08" db="EMBL/GenBank/DDBJ databases">
        <authorList>
            <person name="Cucini C."/>
            <person name="Frati F."/>
        </authorList>
    </citation>
    <scope>NUCLEOTIDE SEQUENCE [LARGE SCALE GENOMIC DNA]</scope>
</reference>
<keyword evidence="4 5" id="KW-0720">Serine protease</keyword>
<evidence type="ECO:0000313" key="9">
    <source>
        <dbReference type="EMBL" id="CAL8144033.1"/>
    </source>
</evidence>
<evidence type="ECO:0000256" key="7">
    <source>
        <dbReference type="SAM" id="SignalP"/>
    </source>
</evidence>
<dbReference type="EMBL" id="CAXLJM020000160">
    <property type="protein sequence ID" value="CAL8144033.1"/>
    <property type="molecule type" value="Genomic_DNA"/>
</dbReference>
<feature type="signal peptide" evidence="7">
    <location>
        <begin position="1"/>
        <end position="17"/>
    </location>
</feature>
<dbReference type="PANTHER" id="PTHR43399:SF4">
    <property type="entry name" value="CELL WALL-ASSOCIATED PROTEASE"/>
    <property type="match status" value="1"/>
</dbReference>
<sequence length="482" mass="51556">MWFKALVLVALVGHISGQIDDAPVRLLDPQLLDRPTSEIMVSLKESVIPLLRDLAARTFPNRGARLNAIATTLKAATALSQAPVIAALRPFNVEFKPFWVTNKIYIKNGNPALIKFLQTLQQIREIYEPRLPGLPPFNPIEGVPPNGTEWNVNIIRAPEVWELGSDGAGIVVAGIDTGVRYTHSAVKDSWVGAENRGWFDPWYKQAKPSDLNGHGTHTIATVLGTTGTGVAPGAKWMACRACETAGCPEQHLIDCGQWTMCPTQPDGRDSDCTTAPHIVTNSWGGGQNEPFYDDVIQAWTTAGILPIFAIGNDGPKCNTAASPGDRDGVLAVGATDKDDAIAKFSSRGPRVAGDGQIKPEIVAPGHKVNSAFHFSDKAYRVLSGTSMACPAVAGATALLLAKNPDLKLADVMKLFYETADTNLKTSGATCGNNPDTVFPNEVFGHGRINVLEAYKKMVSQMGGSGQNNEPTIKSTKVIPSSP</sequence>
<proteinExistence type="inferred from homology"/>
<dbReference type="Proteomes" id="UP001642540">
    <property type="component" value="Unassembled WGS sequence"/>
</dbReference>
<name>A0ABP1S6V8_9HEXA</name>
<dbReference type="Pfam" id="PF00082">
    <property type="entry name" value="Peptidase_S8"/>
    <property type="match status" value="1"/>
</dbReference>
<gene>
    <name evidence="9" type="ORF">ODALV1_LOCUS30048</name>
</gene>
<keyword evidence="2 5" id="KW-0645">Protease</keyword>
<dbReference type="InterPro" id="IPR015500">
    <property type="entry name" value="Peptidase_S8_subtilisin-rel"/>
</dbReference>
<evidence type="ECO:0000256" key="6">
    <source>
        <dbReference type="SAM" id="MobiDB-lite"/>
    </source>
</evidence>
<feature type="region of interest" description="Disordered" evidence="6">
    <location>
        <begin position="461"/>
        <end position="482"/>
    </location>
</feature>
<dbReference type="PROSITE" id="PS51892">
    <property type="entry name" value="SUBTILASE"/>
    <property type="match status" value="1"/>
</dbReference>
<dbReference type="InterPro" id="IPR036852">
    <property type="entry name" value="Peptidase_S8/S53_dom_sf"/>
</dbReference>
<evidence type="ECO:0000256" key="4">
    <source>
        <dbReference type="ARBA" id="ARBA00022825"/>
    </source>
</evidence>
<keyword evidence="7" id="KW-0732">Signal</keyword>
<evidence type="ECO:0000256" key="3">
    <source>
        <dbReference type="ARBA" id="ARBA00022801"/>
    </source>
</evidence>
<dbReference type="InterPro" id="IPR023828">
    <property type="entry name" value="Peptidase_S8_Ser-AS"/>
</dbReference>
<evidence type="ECO:0000256" key="5">
    <source>
        <dbReference type="PROSITE-ProRule" id="PRU01240"/>
    </source>
</evidence>
<keyword evidence="10" id="KW-1185">Reference proteome</keyword>
<feature type="compositionally biased region" description="Polar residues" evidence="6">
    <location>
        <begin position="466"/>
        <end position="482"/>
    </location>
</feature>
<feature type="domain" description="Peptidase S8/S53" evidence="8">
    <location>
        <begin position="167"/>
        <end position="425"/>
    </location>
</feature>
<evidence type="ECO:0000259" key="8">
    <source>
        <dbReference type="Pfam" id="PF00082"/>
    </source>
</evidence>
<organism evidence="9 10">
    <name type="scientific">Orchesella dallaii</name>
    <dbReference type="NCBI Taxonomy" id="48710"/>
    <lineage>
        <taxon>Eukaryota</taxon>
        <taxon>Metazoa</taxon>
        <taxon>Ecdysozoa</taxon>
        <taxon>Arthropoda</taxon>
        <taxon>Hexapoda</taxon>
        <taxon>Collembola</taxon>
        <taxon>Entomobryomorpha</taxon>
        <taxon>Entomobryoidea</taxon>
        <taxon>Orchesellidae</taxon>
        <taxon>Orchesellinae</taxon>
        <taxon>Orchesella</taxon>
    </lineage>
</organism>
<evidence type="ECO:0000313" key="10">
    <source>
        <dbReference type="Proteomes" id="UP001642540"/>
    </source>
</evidence>
<dbReference type="InterPro" id="IPR000209">
    <property type="entry name" value="Peptidase_S8/S53_dom"/>
</dbReference>
<dbReference type="Gene3D" id="3.40.50.200">
    <property type="entry name" value="Peptidase S8/S53 domain"/>
    <property type="match status" value="1"/>
</dbReference>
<protein>
    <recommendedName>
        <fullName evidence="8">Peptidase S8/S53 domain-containing protein</fullName>
    </recommendedName>
</protein>
<feature type="active site" description="Charge relay system" evidence="5">
    <location>
        <position position="176"/>
    </location>
</feature>
<feature type="active site" description="Charge relay system" evidence="5">
    <location>
        <position position="386"/>
    </location>
</feature>
<dbReference type="InterPro" id="IPR051048">
    <property type="entry name" value="Peptidase_S8/S53_subtilisin"/>
</dbReference>
<dbReference type="SUPFAM" id="SSF52743">
    <property type="entry name" value="Subtilisin-like"/>
    <property type="match status" value="1"/>
</dbReference>
<feature type="chain" id="PRO_5046185847" description="Peptidase S8/S53 domain-containing protein" evidence="7">
    <location>
        <begin position="18"/>
        <end position="482"/>
    </location>
</feature>
<evidence type="ECO:0000256" key="2">
    <source>
        <dbReference type="ARBA" id="ARBA00022670"/>
    </source>
</evidence>
<dbReference type="PROSITE" id="PS00138">
    <property type="entry name" value="SUBTILASE_SER"/>
    <property type="match status" value="1"/>
</dbReference>
<dbReference type="PRINTS" id="PR00723">
    <property type="entry name" value="SUBTILISIN"/>
</dbReference>
<feature type="active site" description="Charge relay system" evidence="5">
    <location>
        <position position="214"/>
    </location>
</feature>
<dbReference type="PANTHER" id="PTHR43399">
    <property type="entry name" value="SUBTILISIN-RELATED"/>
    <property type="match status" value="1"/>
</dbReference>
<evidence type="ECO:0000256" key="1">
    <source>
        <dbReference type="ARBA" id="ARBA00011073"/>
    </source>
</evidence>